<evidence type="ECO:0000256" key="1">
    <source>
        <dbReference type="SAM" id="Phobius"/>
    </source>
</evidence>
<feature type="transmembrane region" description="Helical" evidence="1">
    <location>
        <begin position="48"/>
        <end position="65"/>
    </location>
</feature>
<accession>A0A6J5KY78</accession>
<feature type="transmembrane region" description="Helical" evidence="1">
    <location>
        <begin position="15"/>
        <end position="36"/>
    </location>
</feature>
<feature type="transmembrane region" description="Helical" evidence="1">
    <location>
        <begin position="71"/>
        <end position="91"/>
    </location>
</feature>
<reference evidence="2" key="1">
    <citation type="submission" date="2020-04" db="EMBL/GenBank/DDBJ databases">
        <authorList>
            <person name="Chiriac C."/>
            <person name="Salcher M."/>
            <person name="Ghai R."/>
            <person name="Kavagutti S V."/>
        </authorList>
    </citation>
    <scope>NUCLEOTIDE SEQUENCE</scope>
</reference>
<keyword evidence="1" id="KW-1133">Transmembrane helix</keyword>
<protein>
    <submittedName>
        <fullName evidence="2">Uncharacterized protein</fullName>
    </submittedName>
</protein>
<sequence>MKTVAKTKFQKAAEFGGWVGMVLIQMSIVPVSISIIRGTAERVPPLDMTLMIWVGLFLFLIRSIANGDRLYIISNSVGFFFQTVLLILIAFK</sequence>
<dbReference type="EMBL" id="LR796208">
    <property type="protein sequence ID" value="CAB4127424.1"/>
    <property type="molecule type" value="Genomic_DNA"/>
</dbReference>
<evidence type="ECO:0000313" key="2">
    <source>
        <dbReference type="EMBL" id="CAB4127424.1"/>
    </source>
</evidence>
<name>A0A6J5KY78_9CAUD</name>
<proteinExistence type="predicted"/>
<keyword evidence="1" id="KW-0812">Transmembrane</keyword>
<dbReference type="Gene3D" id="1.20.1280.290">
    <property type="match status" value="1"/>
</dbReference>
<organism evidence="2">
    <name type="scientific">uncultured Caudovirales phage</name>
    <dbReference type="NCBI Taxonomy" id="2100421"/>
    <lineage>
        <taxon>Viruses</taxon>
        <taxon>Duplodnaviria</taxon>
        <taxon>Heunggongvirae</taxon>
        <taxon>Uroviricota</taxon>
        <taxon>Caudoviricetes</taxon>
        <taxon>Peduoviridae</taxon>
        <taxon>Maltschvirus</taxon>
        <taxon>Maltschvirus maltsch</taxon>
    </lineage>
</organism>
<gene>
    <name evidence="2" type="ORF">UFOVP84_180</name>
</gene>
<keyword evidence="1" id="KW-0472">Membrane</keyword>